<organism evidence="1">
    <name type="scientific">hydrothermal vent metagenome</name>
    <dbReference type="NCBI Taxonomy" id="652676"/>
    <lineage>
        <taxon>unclassified sequences</taxon>
        <taxon>metagenomes</taxon>
        <taxon>ecological metagenomes</taxon>
    </lineage>
</organism>
<reference evidence="1" key="1">
    <citation type="submission" date="2018-06" db="EMBL/GenBank/DDBJ databases">
        <authorList>
            <person name="Zhirakovskaya E."/>
        </authorList>
    </citation>
    <scope>NUCLEOTIDE SEQUENCE</scope>
</reference>
<dbReference type="EMBL" id="UOGD01000243">
    <property type="protein sequence ID" value="VAX23213.1"/>
    <property type="molecule type" value="Genomic_DNA"/>
</dbReference>
<dbReference type="AlphaFoldDB" id="A0A3B1CER0"/>
<name>A0A3B1CER0_9ZZZZ</name>
<dbReference type="SUPFAM" id="SSF82171">
    <property type="entry name" value="DPP6 N-terminal domain-like"/>
    <property type="match status" value="1"/>
</dbReference>
<proteinExistence type="predicted"/>
<sequence>MKKILMILIIPIIIYSQEFQITSNGSRRFAVDTFAKDIYWQELNTGIIYKTNISTMETETTVFPSFPIFANRSHLAAYESDEKLYLYDFDTGETKLLLEDILQWPYFFSFSPNDQFIMVHNIFFDLNENIKYTSPYNNIWMKPSWSSDTTLFFGDNYYIENYNFISDTRDTTFLFTDSLLLYSFDYSIKNKILAYSVDDVYAEPSNTLLRFFYIEEEKDSLIFDHWTGITQGACSHSYMAFTELKWSRDEKKISFYSDPIINSGSGVLVHFLDSNFTELYTDCDQYGVKTATEWLGNDTIIYADLTRNQIYGFDIISPLT</sequence>
<evidence type="ECO:0000313" key="1">
    <source>
        <dbReference type="EMBL" id="VAX23213.1"/>
    </source>
</evidence>
<gene>
    <name evidence="1" type="ORF">MNBD_IGNAVI01-1117</name>
</gene>
<accession>A0A3B1CER0</accession>
<protein>
    <submittedName>
        <fullName evidence="1">Uncharacterized protein</fullName>
    </submittedName>
</protein>
<feature type="non-terminal residue" evidence="1">
    <location>
        <position position="320"/>
    </location>
</feature>